<sequence>MELAVADLPPLDVLRGRWAAAAAVVAALGFPEAAHARDAGSWRWDDGGGNWAEVALLDADRAVLLGWDRTARGSLSRRPDGEPTGELLTGAPDWWAEPLRGRTEDVAFVLGWSAGRWERVPADLEPGLRGGGLAGLPVDAEQLYGMVDSYVEGVSDDQGLGDWRTPWPAVAALGQAGPDLTVQQLADVLGPLRADLPTGVVAARRFSPAAG</sequence>
<accession>A0A1G7QS53</accession>
<dbReference type="EMBL" id="FNCF01000002">
    <property type="protein sequence ID" value="SDG01356.1"/>
    <property type="molecule type" value="Genomic_DNA"/>
</dbReference>
<evidence type="ECO:0000313" key="1">
    <source>
        <dbReference type="EMBL" id="SDG01356.1"/>
    </source>
</evidence>
<evidence type="ECO:0000313" key="2">
    <source>
        <dbReference type="Proteomes" id="UP000198863"/>
    </source>
</evidence>
<protein>
    <submittedName>
        <fullName evidence="1">Uncharacterized protein</fullName>
    </submittedName>
</protein>
<proteinExistence type="predicted"/>
<dbReference type="Proteomes" id="UP000198863">
    <property type="component" value="Unassembled WGS sequence"/>
</dbReference>
<organism evidence="1 2">
    <name type="scientific">Klenkia brasiliensis</name>
    <dbReference type="NCBI Taxonomy" id="333142"/>
    <lineage>
        <taxon>Bacteria</taxon>
        <taxon>Bacillati</taxon>
        <taxon>Actinomycetota</taxon>
        <taxon>Actinomycetes</taxon>
        <taxon>Geodermatophilales</taxon>
        <taxon>Geodermatophilaceae</taxon>
        <taxon>Klenkia</taxon>
    </lineage>
</organism>
<keyword evidence="2" id="KW-1185">Reference proteome</keyword>
<name>A0A1G7QS53_9ACTN</name>
<reference evidence="2" key="1">
    <citation type="submission" date="2016-10" db="EMBL/GenBank/DDBJ databases">
        <authorList>
            <person name="Varghese N."/>
            <person name="Submissions S."/>
        </authorList>
    </citation>
    <scope>NUCLEOTIDE SEQUENCE [LARGE SCALE GENOMIC DNA]</scope>
    <source>
        <strain evidence="2">DSM 44526</strain>
    </source>
</reference>
<gene>
    <name evidence="1" type="ORF">SAMN05660324_1598</name>
</gene>
<dbReference type="AlphaFoldDB" id="A0A1G7QS53"/>
<dbReference type="RefSeq" id="WP_091061087.1">
    <property type="nucleotide sequence ID" value="NZ_FNCF01000002.1"/>
</dbReference>
<dbReference type="OrthoDB" id="4507101at2"/>